<evidence type="ECO:0000256" key="1">
    <source>
        <dbReference type="SAM" id="MobiDB-lite"/>
    </source>
</evidence>
<accession>A0A2J7PCU2</accession>
<organism evidence="2 3">
    <name type="scientific">Cryptotermes secundus</name>
    <dbReference type="NCBI Taxonomy" id="105785"/>
    <lineage>
        <taxon>Eukaryota</taxon>
        <taxon>Metazoa</taxon>
        <taxon>Ecdysozoa</taxon>
        <taxon>Arthropoda</taxon>
        <taxon>Hexapoda</taxon>
        <taxon>Insecta</taxon>
        <taxon>Pterygota</taxon>
        <taxon>Neoptera</taxon>
        <taxon>Polyneoptera</taxon>
        <taxon>Dictyoptera</taxon>
        <taxon>Blattodea</taxon>
        <taxon>Blattoidea</taxon>
        <taxon>Termitoidae</taxon>
        <taxon>Kalotermitidae</taxon>
        <taxon>Cryptotermitinae</taxon>
        <taxon>Cryptotermes</taxon>
    </lineage>
</organism>
<proteinExistence type="predicted"/>
<keyword evidence="3" id="KW-1185">Reference proteome</keyword>
<evidence type="ECO:0000313" key="3">
    <source>
        <dbReference type="Proteomes" id="UP000235965"/>
    </source>
</evidence>
<feature type="region of interest" description="Disordered" evidence="1">
    <location>
        <begin position="1"/>
        <end position="22"/>
    </location>
</feature>
<sequence>MDSIKISKGLHTRNTTTTQAGRGACRQGAYMITISIFRELHTHRHHATEQVSQTKKIHTMVFG</sequence>
<dbReference type="Proteomes" id="UP000235965">
    <property type="component" value="Unassembled WGS sequence"/>
</dbReference>
<reference evidence="2 3" key="1">
    <citation type="submission" date="2017-12" db="EMBL/GenBank/DDBJ databases">
        <title>Hemimetabolous genomes reveal molecular basis of termite eusociality.</title>
        <authorList>
            <person name="Harrison M.C."/>
            <person name="Jongepier E."/>
            <person name="Robertson H.M."/>
            <person name="Arning N."/>
            <person name="Bitard-Feildel T."/>
            <person name="Chao H."/>
            <person name="Childers C.P."/>
            <person name="Dinh H."/>
            <person name="Doddapaneni H."/>
            <person name="Dugan S."/>
            <person name="Gowin J."/>
            <person name="Greiner C."/>
            <person name="Han Y."/>
            <person name="Hu H."/>
            <person name="Hughes D.S.T."/>
            <person name="Huylmans A.-K."/>
            <person name="Kemena C."/>
            <person name="Kremer L.P.M."/>
            <person name="Lee S.L."/>
            <person name="Lopez-Ezquerra A."/>
            <person name="Mallet L."/>
            <person name="Monroy-Kuhn J.M."/>
            <person name="Moser A."/>
            <person name="Murali S.C."/>
            <person name="Muzny D.M."/>
            <person name="Otani S."/>
            <person name="Piulachs M.-D."/>
            <person name="Poelchau M."/>
            <person name="Qu J."/>
            <person name="Schaub F."/>
            <person name="Wada-Katsumata A."/>
            <person name="Worley K.C."/>
            <person name="Xie Q."/>
            <person name="Ylla G."/>
            <person name="Poulsen M."/>
            <person name="Gibbs R.A."/>
            <person name="Schal C."/>
            <person name="Richards S."/>
            <person name="Belles X."/>
            <person name="Korb J."/>
            <person name="Bornberg-Bauer E."/>
        </authorList>
    </citation>
    <scope>NUCLEOTIDE SEQUENCE [LARGE SCALE GENOMIC DNA]</scope>
    <source>
        <tissue evidence="2">Whole body</tissue>
    </source>
</reference>
<dbReference type="InParanoid" id="A0A2J7PCU2"/>
<dbReference type="AlphaFoldDB" id="A0A2J7PCU2"/>
<evidence type="ECO:0000313" key="2">
    <source>
        <dbReference type="EMBL" id="PNF14148.1"/>
    </source>
</evidence>
<name>A0A2J7PCU2_9NEOP</name>
<comment type="caution">
    <text evidence="2">The sequence shown here is derived from an EMBL/GenBank/DDBJ whole genome shotgun (WGS) entry which is preliminary data.</text>
</comment>
<protein>
    <submittedName>
        <fullName evidence="2">Uncharacterized protein</fullName>
    </submittedName>
</protein>
<dbReference type="EMBL" id="NEVH01026418">
    <property type="protein sequence ID" value="PNF14148.1"/>
    <property type="molecule type" value="Genomic_DNA"/>
</dbReference>
<gene>
    <name evidence="2" type="ORF">B7P43_G17666</name>
</gene>